<protein>
    <recommendedName>
        <fullName evidence="1">EAL domain-containing protein</fullName>
    </recommendedName>
</protein>
<dbReference type="InterPro" id="IPR001633">
    <property type="entry name" value="EAL_dom"/>
</dbReference>
<accession>A0A917PSL1</accession>
<keyword evidence="3" id="KW-1185">Reference proteome</keyword>
<dbReference type="Pfam" id="PF00563">
    <property type="entry name" value="EAL"/>
    <property type="match status" value="1"/>
</dbReference>
<proteinExistence type="predicted"/>
<feature type="domain" description="EAL" evidence="1">
    <location>
        <begin position="3"/>
        <end position="253"/>
    </location>
</feature>
<dbReference type="GO" id="GO:0071111">
    <property type="term" value="F:cyclic-guanylate-specific phosphodiesterase activity"/>
    <property type="evidence" value="ECO:0007669"/>
    <property type="project" value="InterPro"/>
</dbReference>
<organism evidence="2 3">
    <name type="scientific">Pseudomonas matsuisoli</name>
    <dbReference type="NCBI Taxonomy" id="1515666"/>
    <lineage>
        <taxon>Bacteria</taxon>
        <taxon>Pseudomonadati</taxon>
        <taxon>Pseudomonadota</taxon>
        <taxon>Gammaproteobacteria</taxon>
        <taxon>Pseudomonadales</taxon>
        <taxon>Pseudomonadaceae</taxon>
        <taxon>Pseudomonas</taxon>
    </lineage>
</organism>
<dbReference type="PANTHER" id="PTHR33121">
    <property type="entry name" value="CYCLIC DI-GMP PHOSPHODIESTERASE PDEF"/>
    <property type="match status" value="1"/>
</dbReference>
<dbReference type="Proteomes" id="UP000635983">
    <property type="component" value="Unassembled WGS sequence"/>
</dbReference>
<gene>
    <name evidence="2" type="ORF">GCM10009304_14700</name>
</gene>
<name>A0A917PSL1_9PSED</name>
<dbReference type="InterPro" id="IPR035919">
    <property type="entry name" value="EAL_sf"/>
</dbReference>
<dbReference type="InterPro" id="IPR050706">
    <property type="entry name" value="Cyclic-di-GMP_PDE-like"/>
</dbReference>
<dbReference type="Gene3D" id="3.20.20.450">
    <property type="entry name" value="EAL domain"/>
    <property type="match status" value="1"/>
</dbReference>
<comment type="caution">
    <text evidence="2">The sequence shown here is derived from an EMBL/GenBank/DDBJ whole genome shotgun (WGS) entry which is preliminary data.</text>
</comment>
<dbReference type="PANTHER" id="PTHR33121:SF76">
    <property type="entry name" value="SIGNALING PROTEIN"/>
    <property type="match status" value="1"/>
</dbReference>
<sequence>MSPDEQLYALDSLLSQHNLQTLFQPVFSIAQRDLHGYEALSRGPADSYLHTPQALFETAQRAGRRTELERACRHAACLRFHEMNLPGKLFLNVSPEALLAPKQSSGSTLALMHSLGIPAHRVVIELTEDMPTGNTAMLAGALACYRSQGFAIALDDLGAGYSSLKLWSELRPEYVKIDRHFIDGIHHDSVKREFVGAILNMAKASRARVIAEGIEQPEELQTLADMGIDLVQGYLLSHPLPAPSHTPDFLNVGAA</sequence>
<dbReference type="PROSITE" id="PS50883">
    <property type="entry name" value="EAL"/>
    <property type="match status" value="1"/>
</dbReference>
<reference evidence="2" key="1">
    <citation type="journal article" date="2014" name="Int. J. Syst. Evol. Microbiol.">
        <title>Complete genome sequence of Corynebacterium casei LMG S-19264T (=DSM 44701T), isolated from a smear-ripened cheese.</title>
        <authorList>
            <consortium name="US DOE Joint Genome Institute (JGI-PGF)"/>
            <person name="Walter F."/>
            <person name="Albersmeier A."/>
            <person name="Kalinowski J."/>
            <person name="Ruckert C."/>
        </authorList>
    </citation>
    <scope>NUCLEOTIDE SEQUENCE</scope>
    <source>
        <strain evidence="2">JCM 30078</strain>
    </source>
</reference>
<dbReference type="SMART" id="SM00052">
    <property type="entry name" value="EAL"/>
    <property type="match status" value="1"/>
</dbReference>
<evidence type="ECO:0000313" key="2">
    <source>
        <dbReference type="EMBL" id="GGJ90165.1"/>
    </source>
</evidence>
<dbReference type="AlphaFoldDB" id="A0A917PSL1"/>
<reference evidence="2" key="2">
    <citation type="submission" date="2020-09" db="EMBL/GenBank/DDBJ databases">
        <authorList>
            <person name="Sun Q."/>
            <person name="Ohkuma M."/>
        </authorList>
    </citation>
    <scope>NUCLEOTIDE SEQUENCE</scope>
    <source>
        <strain evidence="2">JCM 30078</strain>
    </source>
</reference>
<dbReference type="CDD" id="cd01948">
    <property type="entry name" value="EAL"/>
    <property type="match status" value="1"/>
</dbReference>
<dbReference type="SUPFAM" id="SSF141868">
    <property type="entry name" value="EAL domain-like"/>
    <property type="match status" value="1"/>
</dbReference>
<evidence type="ECO:0000313" key="3">
    <source>
        <dbReference type="Proteomes" id="UP000635983"/>
    </source>
</evidence>
<dbReference type="EMBL" id="BMPO01000003">
    <property type="protein sequence ID" value="GGJ90165.1"/>
    <property type="molecule type" value="Genomic_DNA"/>
</dbReference>
<evidence type="ECO:0000259" key="1">
    <source>
        <dbReference type="PROSITE" id="PS50883"/>
    </source>
</evidence>